<comment type="similarity">
    <text evidence="2 17">Belongs to the X(+)/potassium ATPases subunit beta family.</text>
</comment>
<dbReference type="PANTHER" id="PTHR11523">
    <property type="entry name" value="SODIUM/POTASSIUM-DEPENDENT ATPASE BETA SUBUNIT"/>
    <property type="match status" value="1"/>
</dbReference>
<evidence type="ECO:0000256" key="11">
    <source>
        <dbReference type="ARBA" id="ARBA00023053"/>
    </source>
</evidence>
<comment type="function">
    <text evidence="17">This is the non-catalytic component of the active enzyme, which catalyzes the hydrolysis of ATP coupled with the exchange of Na(+) and K(+) ions across the plasma membrane.</text>
</comment>
<proteinExistence type="inferred from homology"/>
<evidence type="ECO:0000256" key="7">
    <source>
        <dbReference type="ARBA" id="ARBA00022692"/>
    </source>
</evidence>
<keyword evidence="12 17" id="KW-0406">Ion transport</keyword>
<dbReference type="Pfam" id="PF00287">
    <property type="entry name" value="Na_K-ATPase"/>
    <property type="match status" value="1"/>
</dbReference>
<sequence>LILMFYAVFYTFLTGLFSLTMWVMLQTVNEYTPKYQDRITNPGLMIRPRTDSLLVTFNTSHESTWLAHVQALNAYLDFYNDSVQVSNNDQCKPGTYYLQEDSGDVRNTPKRSCQFNRTMLGQCSGLEDKTYGYSEGKPCILVKMNKIIGFLPGEGKTPYVSCEGKAKNEKNEWTKDNDKVHELQYFPPNGTLDLMYFPYYGKKAHVNYTQPLVAVKFVNITNNVDVNIECKVYGSNVKNDDERDKFAGRVVFTLNVGSDGTGSA</sequence>
<evidence type="ECO:0000256" key="1">
    <source>
        <dbReference type="ARBA" id="ARBA00004401"/>
    </source>
</evidence>
<dbReference type="PROSITE" id="PS00391">
    <property type="entry name" value="ATPASE_NA_K_BETA_2"/>
    <property type="match status" value="1"/>
</dbReference>
<protein>
    <recommendedName>
        <fullName evidence="17">Sodium/potassium-transporting ATPase subunit beta</fullName>
    </recommendedName>
</protein>
<evidence type="ECO:0000313" key="18">
    <source>
        <dbReference type="EMBL" id="GCC16416.1"/>
    </source>
</evidence>
<dbReference type="GO" id="GO:0036376">
    <property type="term" value="P:sodium ion export across plasma membrane"/>
    <property type="evidence" value="ECO:0007669"/>
    <property type="project" value="TreeGrafter"/>
</dbReference>
<gene>
    <name evidence="18" type="ORF">chiPu_0021367</name>
</gene>
<keyword evidence="4" id="KW-1003">Cell membrane</keyword>
<feature type="non-terminal residue" evidence="18">
    <location>
        <position position="1"/>
    </location>
</feature>
<evidence type="ECO:0000256" key="13">
    <source>
        <dbReference type="ARBA" id="ARBA00023136"/>
    </source>
</evidence>
<keyword evidence="8" id="KW-0630">Potassium</keyword>
<dbReference type="STRING" id="137246.A0A401REA9"/>
<evidence type="ECO:0000256" key="10">
    <source>
        <dbReference type="ARBA" id="ARBA00022989"/>
    </source>
</evidence>
<keyword evidence="11" id="KW-0915">Sodium</keyword>
<evidence type="ECO:0000256" key="5">
    <source>
        <dbReference type="ARBA" id="ARBA00022538"/>
    </source>
</evidence>
<dbReference type="InterPro" id="IPR000402">
    <property type="entry name" value="Na/K_ATPase_sub_beta"/>
</dbReference>
<keyword evidence="6" id="KW-0740">Sodium/potassium transport</keyword>
<evidence type="ECO:0000256" key="2">
    <source>
        <dbReference type="ARBA" id="ARBA00005876"/>
    </source>
</evidence>
<evidence type="ECO:0000256" key="9">
    <source>
        <dbReference type="ARBA" id="ARBA00022968"/>
    </source>
</evidence>
<comment type="subcellular location">
    <subcellularLocation>
        <location evidence="1">Cell membrane</location>
        <topology evidence="1">Single-pass type II membrane protein</topology>
    </subcellularLocation>
    <subcellularLocation>
        <location evidence="17">Membrane</location>
    </subcellularLocation>
</comment>
<keyword evidence="14" id="KW-1015">Disulfide bond</keyword>
<dbReference type="EMBL" id="BEZZ01003772">
    <property type="protein sequence ID" value="GCC16416.1"/>
    <property type="molecule type" value="Genomic_DNA"/>
</dbReference>
<evidence type="ECO:0000256" key="17">
    <source>
        <dbReference type="RuleBase" id="RU362099"/>
    </source>
</evidence>
<evidence type="ECO:0000256" key="12">
    <source>
        <dbReference type="ARBA" id="ARBA00023065"/>
    </source>
</evidence>
<dbReference type="GO" id="GO:0005890">
    <property type="term" value="C:sodium:potassium-exchanging ATPase complex"/>
    <property type="evidence" value="ECO:0007669"/>
    <property type="project" value="InterPro"/>
</dbReference>
<keyword evidence="9" id="KW-0735">Signal-anchor</keyword>
<dbReference type="Gene3D" id="2.60.40.1660">
    <property type="entry name" value="Na, k-atpase alpha subunit"/>
    <property type="match status" value="1"/>
</dbReference>
<dbReference type="AlphaFoldDB" id="A0A401REA9"/>
<evidence type="ECO:0000256" key="6">
    <source>
        <dbReference type="ARBA" id="ARBA00022607"/>
    </source>
</evidence>
<keyword evidence="3 17" id="KW-0813">Transport</keyword>
<comment type="caution">
    <text evidence="18">The sequence shown here is derived from an EMBL/GenBank/DDBJ whole genome shotgun (WGS) entry which is preliminary data.</text>
</comment>
<dbReference type="GO" id="GO:0006883">
    <property type="term" value="P:intracellular sodium ion homeostasis"/>
    <property type="evidence" value="ECO:0007669"/>
    <property type="project" value="TreeGrafter"/>
</dbReference>
<evidence type="ECO:0000256" key="8">
    <source>
        <dbReference type="ARBA" id="ARBA00022958"/>
    </source>
</evidence>
<keyword evidence="10 17" id="KW-1133">Transmembrane helix</keyword>
<dbReference type="GO" id="GO:0030007">
    <property type="term" value="P:intracellular potassium ion homeostasis"/>
    <property type="evidence" value="ECO:0007669"/>
    <property type="project" value="TreeGrafter"/>
</dbReference>
<organism evidence="18 19">
    <name type="scientific">Chiloscyllium punctatum</name>
    <name type="common">Brownbanded bambooshark</name>
    <name type="synonym">Hemiscyllium punctatum</name>
    <dbReference type="NCBI Taxonomy" id="137246"/>
    <lineage>
        <taxon>Eukaryota</taxon>
        <taxon>Metazoa</taxon>
        <taxon>Chordata</taxon>
        <taxon>Craniata</taxon>
        <taxon>Vertebrata</taxon>
        <taxon>Chondrichthyes</taxon>
        <taxon>Elasmobranchii</taxon>
        <taxon>Galeomorphii</taxon>
        <taxon>Galeoidea</taxon>
        <taxon>Orectolobiformes</taxon>
        <taxon>Hemiscylliidae</taxon>
        <taxon>Chiloscyllium</taxon>
    </lineage>
</organism>
<evidence type="ECO:0000256" key="16">
    <source>
        <dbReference type="ARBA" id="ARBA00023201"/>
    </source>
</evidence>
<keyword evidence="7 17" id="KW-0812">Transmembrane</keyword>
<dbReference type="FunFam" id="2.60.40.1660:FF:000001">
    <property type="entry name" value="Sodium/potassium-transporting ATPase subunit beta"/>
    <property type="match status" value="1"/>
</dbReference>
<evidence type="ECO:0000256" key="3">
    <source>
        <dbReference type="ARBA" id="ARBA00022448"/>
    </source>
</evidence>
<evidence type="ECO:0000256" key="4">
    <source>
        <dbReference type="ARBA" id="ARBA00022475"/>
    </source>
</evidence>
<dbReference type="GO" id="GO:0001671">
    <property type="term" value="F:ATPase activator activity"/>
    <property type="evidence" value="ECO:0007669"/>
    <property type="project" value="TreeGrafter"/>
</dbReference>
<keyword evidence="15" id="KW-0325">Glycoprotein</keyword>
<evidence type="ECO:0000256" key="14">
    <source>
        <dbReference type="ARBA" id="ARBA00023157"/>
    </source>
</evidence>
<name>A0A401REA9_CHIPU</name>
<evidence type="ECO:0000313" key="19">
    <source>
        <dbReference type="Proteomes" id="UP000287033"/>
    </source>
</evidence>
<keyword evidence="5" id="KW-0633">Potassium transport</keyword>
<accession>A0A401REA9</accession>
<keyword evidence="16" id="KW-0739">Sodium transport</keyword>
<dbReference type="NCBIfam" id="TIGR01107">
    <property type="entry name" value="Na_K_ATPase_bet"/>
    <property type="match status" value="1"/>
</dbReference>
<keyword evidence="19" id="KW-1185">Reference proteome</keyword>
<dbReference type="OrthoDB" id="5912413at2759"/>
<dbReference type="GO" id="GO:1990573">
    <property type="term" value="P:potassium ion import across plasma membrane"/>
    <property type="evidence" value="ECO:0007669"/>
    <property type="project" value="TreeGrafter"/>
</dbReference>
<reference evidence="18 19" key="1">
    <citation type="journal article" date="2018" name="Nat. Ecol. Evol.">
        <title>Shark genomes provide insights into elasmobranch evolution and the origin of vertebrates.</title>
        <authorList>
            <person name="Hara Y"/>
            <person name="Yamaguchi K"/>
            <person name="Onimaru K"/>
            <person name="Kadota M"/>
            <person name="Koyanagi M"/>
            <person name="Keeley SD"/>
            <person name="Tatsumi K"/>
            <person name="Tanaka K"/>
            <person name="Motone F"/>
            <person name="Kageyama Y"/>
            <person name="Nozu R"/>
            <person name="Adachi N"/>
            <person name="Nishimura O"/>
            <person name="Nakagawa R"/>
            <person name="Tanegashima C"/>
            <person name="Kiyatake I"/>
            <person name="Matsumoto R"/>
            <person name="Murakumo K"/>
            <person name="Nishida K"/>
            <person name="Terakita A"/>
            <person name="Kuratani S"/>
            <person name="Sato K"/>
            <person name="Hyodo S Kuraku.S."/>
        </authorList>
    </citation>
    <scope>NUCLEOTIDE SEQUENCE [LARGE SCALE GENOMIC DNA]</scope>
</reference>
<dbReference type="OMA" id="IGDPTYY"/>
<dbReference type="Proteomes" id="UP000287033">
    <property type="component" value="Unassembled WGS sequence"/>
</dbReference>
<dbReference type="PANTHER" id="PTHR11523:SF26">
    <property type="entry name" value="SODIUM_POTASSIUM-TRANSPORTING ATPASE SUBUNIT BETA-2"/>
    <property type="match status" value="1"/>
</dbReference>
<keyword evidence="13 17" id="KW-0472">Membrane</keyword>
<evidence type="ECO:0000256" key="15">
    <source>
        <dbReference type="ARBA" id="ARBA00023180"/>
    </source>
</evidence>
<dbReference type="InterPro" id="IPR038702">
    <property type="entry name" value="Na/K_ATPase_sub_beta_sf"/>
</dbReference>
<feature type="transmembrane region" description="Helical" evidence="17">
    <location>
        <begin position="6"/>
        <end position="25"/>
    </location>
</feature>